<keyword evidence="2" id="KW-0539">Nucleus</keyword>
<proteinExistence type="predicted"/>
<evidence type="ECO:0000313" key="4">
    <source>
        <dbReference type="Proteomes" id="UP000887566"/>
    </source>
</evidence>
<evidence type="ECO:0000313" key="5">
    <source>
        <dbReference type="WBParaSite" id="PSAMB.scaffold4166size15430.g23661.t1"/>
    </source>
</evidence>
<evidence type="ECO:0000256" key="3">
    <source>
        <dbReference type="SAM" id="Coils"/>
    </source>
</evidence>
<organism evidence="4 5">
    <name type="scientific">Plectus sambesii</name>
    <dbReference type="NCBI Taxonomy" id="2011161"/>
    <lineage>
        <taxon>Eukaryota</taxon>
        <taxon>Metazoa</taxon>
        <taxon>Ecdysozoa</taxon>
        <taxon>Nematoda</taxon>
        <taxon>Chromadorea</taxon>
        <taxon>Plectida</taxon>
        <taxon>Plectina</taxon>
        <taxon>Plectoidea</taxon>
        <taxon>Plectidae</taxon>
        <taxon>Plectus</taxon>
    </lineage>
</organism>
<evidence type="ECO:0000256" key="2">
    <source>
        <dbReference type="ARBA" id="ARBA00023242"/>
    </source>
</evidence>
<evidence type="ECO:0000256" key="1">
    <source>
        <dbReference type="ARBA" id="ARBA00004123"/>
    </source>
</evidence>
<feature type="coiled-coil region" evidence="3">
    <location>
        <begin position="73"/>
        <end position="154"/>
    </location>
</feature>
<dbReference type="WBParaSite" id="PSAMB.scaffold4166size15430.g23661.t1">
    <property type="protein sequence ID" value="PSAMB.scaffold4166size15430.g23661.t1"/>
    <property type="gene ID" value="PSAMB.scaffold4166size15430.g23661"/>
</dbReference>
<dbReference type="GO" id="GO:0000445">
    <property type="term" value="C:THO complex part of transcription export complex"/>
    <property type="evidence" value="ECO:0007669"/>
    <property type="project" value="InterPro"/>
</dbReference>
<accession>A0A914WIZ1</accession>
<sequence length="204" mass="23561">MADEAISRKLTADGDGTGDDRRFQLAYKMLLRIMGSPEGRTPEQVNRLIKQIELAEFSMRKQTMIYAMNEQQIDSYAALCTEIEEDLKRAQESISEAKKELHQAKQVRKNRQEYDLMAKMIEEQPSRSETNEKLMQVKQDLKEQGDRQKQLEGKLLERRNNLHAFGIILSQFNETLKDDIKVDKEIIMAAEDTSSIDGDDMDEA</sequence>
<reference evidence="5" key="1">
    <citation type="submission" date="2022-11" db="UniProtKB">
        <authorList>
            <consortium name="WormBaseParasite"/>
        </authorList>
    </citation>
    <scope>IDENTIFICATION</scope>
</reference>
<dbReference type="Pfam" id="PF05615">
    <property type="entry name" value="THOC7"/>
    <property type="match status" value="1"/>
</dbReference>
<dbReference type="GO" id="GO:0006397">
    <property type="term" value="P:mRNA processing"/>
    <property type="evidence" value="ECO:0007669"/>
    <property type="project" value="InterPro"/>
</dbReference>
<protein>
    <submittedName>
        <fullName evidence="5">THO complex subunit 7 homolog</fullName>
    </submittedName>
</protein>
<name>A0A914WIZ1_9BILA</name>
<dbReference type="InterPro" id="IPR008501">
    <property type="entry name" value="THOC7/Mft1"/>
</dbReference>
<comment type="subcellular location">
    <subcellularLocation>
        <location evidence="1">Nucleus</location>
    </subcellularLocation>
</comment>
<dbReference type="Proteomes" id="UP000887566">
    <property type="component" value="Unplaced"/>
</dbReference>
<keyword evidence="4" id="KW-1185">Reference proteome</keyword>
<dbReference type="AlphaFoldDB" id="A0A914WIZ1"/>
<keyword evidence="3" id="KW-0175">Coiled coil</keyword>